<comment type="caution">
    <text evidence="4">The sequence shown here is derived from an EMBL/GenBank/DDBJ whole genome shotgun (WGS) entry which is preliminary data.</text>
</comment>
<evidence type="ECO:0000256" key="2">
    <source>
        <dbReference type="SAM" id="Phobius"/>
    </source>
</evidence>
<dbReference type="RefSeq" id="WP_343751737.1">
    <property type="nucleotide sequence ID" value="NZ_BAAADM010000030.1"/>
</dbReference>
<dbReference type="Pfam" id="PF08486">
    <property type="entry name" value="SpoIID"/>
    <property type="match status" value="1"/>
</dbReference>
<keyword evidence="5" id="KW-1185">Reference proteome</keyword>
<dbReference type="InterPro" id="IPR014225">
    <property type="entry name" value="Spore_II_D_firmicutes"/>
</dbReference>
<dbReference type="Proteomes" id="UP001501459">
    <property type="component" value="Unassembled WGS sequence"/>
</dbReference>
<keyword evidence="2" id="KW-0812">Transmembrane</keyword>
<organism evidence="4 5">
    <name type="scientific">Lentibacillus halophilus</name>
    <dbReference type="NCBI Taxonomy" id="295065"/>
    <lineage>
        <taxon>Bacteria</taxon>
        <taxon>Bacillati</taxon>
        <taxon>Bacillota</taxon>
        <taxon>Bacilli</taxon>
        <taxon>Bacillales</taxon>
        <taxon>Bacillaceae</taxon>
        <taxon>Lentibacillus</taxon>
    </lineage>
</organism>
<proteinExistence type="predicted"/>
<keyword evidence="1" id="KW-0175">Coiled coil</keyword>
<sequence>MKKKPTVPKAWKKKKPRKFQTNSDKLKQLLKQKKPQLLTRKTALWKHPLVLFFATILTVILIVPTAVVIPFMSDDSSPDKVVEKSAASLEIAMGDSPFSVEVARASADNVENVPLETYVSRVVASEAPAEFEMEALKAQALAARTYIVNRMMHQENPDAPDVSDTTNDQVYHNEQELRKTMGKNYNKEMKKIKKAVKATKDEILTYENKPITPAYFSTSNGYTENSEDYWKNKVPYLRSVKSPWDKNSPKFLDQKIFSMTEIEKRLGTELPAIGNLSMKISRTESKRVKQLTIGKNSYTGRDVRKKLGLRSSDFSIEKKNGHLIFTTKGFGHGIGMSQFGANGMAKEGKTYKDILNHYYQDVNISTVNDAVPALVAK</sequence>
<accession>A0ABN0Z7R5</accession>
<dbReference type="PANTHER" id="PTHR30032">
    <property type="entry name" value="N-ACETYLMURAMOYL-L-ALANINE AMIDASE-RELATED"/>
    <property type="match status" value="1"/>
</dbReference>
<feature type="transmembrane region" description="Helical" evidence="2">
    <location>
        <begin position="49"/>
        <end position="72"/>
    </location>
</feature>
<keyword evidence="2" id="KW-1133">Transmembrane helix</keyword>
<evidence type="ECO:0000313" key="5">
    <source>
        <dbReference type="Proteomes" id="UP001501459"/>
    </source>
</evidence>
<dbReference type="NCBIfam" id="TIGR02669">
    <property type="entry name" value="SpoIID_LytB"/>
    <property type="match status" value="1"/>
</dbReference>
<name>A0ABN0Z7R5_9BACI</name>
<dbReference type="PANTHER" id="PTHR30032:SF4">
    <property type="entry name" value="AMIDASE ENHANCER"/>
    <property type="match status" value="1"/>
</dbReference>
<keyword evidence="2" id="KW-0472">Membrane</keyword>
<protein>
    <submittedName>
        <fullName evidence="4">Stage II sporulation protein D</fullName>
    </submittedName>
</protein>
<dbReference type="EMBL" id="BAAADM010000030">
    <property type="protein sequence ID" value="GAA0436458.1"/>
    <property type="molecule type" value="Genomic_DNA"/>
</dbReference>
<evidence type="ECO:0000259" key="3">
    <source>
        <dbReference type="Pfam" id="PF08486"/>
    </source>
</evidence>
<dbReference type="NCBIfam" id="TIGR02870">
    <property type="entry name" value="spore_II_D"/>
    <property type="match status" value="1"/>
</dbReference>
<reference evidence="4 5" key="1">
    <citation type="journal article" date="2019" name="Int. J. Syst. Evol. Microbiol.">
        <title>The Global Catalogue of Microorganisms (GCM) 10K type strain sequencing project: providing services to taxonomists for standard genome sequencing and annotation.</title>
        <authorList>
            <consortium name="The Broad Institute Genomics Platform"/>
            <consortium name="The Broad Institute Genome Sequencing Center for Infectious Disease"/>
            <person name="Wu L."/>
            <person name="Ma J."/>
        </authorList>
    </citation>
    <scope>NUCLEOTIDE SEQUENCE [LARGE SCALE GENOMIC DNA]</scope>
    <source>
        <strain evidence="4 5">JCM 12149</strain>
    </source>
</reference>
<dbReference type="InterPro" id="IPR013693">
    <property type="entry name" value="SpoIID/LytB_N"/>
</dbReference>
<dbReference type="InterPro" id="IPR051922">
    <property type="entry name" value="Bact_Sporulation_Assoc"/>
</dbReference>
<evidence type="ECO:0000256" key="1">
    <source>
        <dbReference type="SAM" id="Coils"/>
    </source>
</evidence>
<gene>
    <name evidence="4" type="primary">spoIID</name>
    <name evidence="4" type="ORF">GCM10008983_11440</name>
</gene>
<dbReference type="InterPro" id="IPR013486">
    <property type="entry name" value="SpoIID/LytB"/>
</dbReference>
<evidence type="ECO:0000313" key="4">
    <source>
        <dbReference type="EMBL" id="GAA0436458.1"/>
    </source>
</evidence>
<feature type="coiled-coil region" evidence="1">
    <location>
        <begin position="182"/>
        <end position="209"/>
    </location>
</feature>
<feature type="domain" description="Sporulation stage II protein D amidase enhancer LytB N-terminal" evidence="3">
    <location>
        <begin position="106"/>
        <end position="206"/>
    </location>
</feature>